<comment type="caution">
    <text evidence="1">The sequence shown here is derived from an EMBL/GenBank/DDBJ whole genome shotgun (WGS) entry which is preliminary data.</text>
</comment>
<dbReference type="AlphaFoldDB" id="A0AAP5H8S2"/>
<evidence type="ECO:0000313" key="2">
    <source>
        <dbReference type="Proteomes" id="UP001254832"/>
    </source>
</evidence>
<proteinExistence type="predicted"/>
<accession>A0AAP5H8S2</accession>
<evidence type="ECO:0000313" key="1">
    <source>
        <dbReference type="EMBL" id="MDR6725954.1"/>
    </source>
</evidence>
<dbReference type="EMBL" id="JAVDTR010000014">
    <property type="protein sequence ID" value="MDR6725954.1"/>
    <property type="molecule type" value="Genomic_DNA"/>
</dbReference>
<name>A0AAP5H8S2_PAEAM</name>
<reference evidence="1" key="1">
    <citation type="submission" date="2023-07" db="EMBL/GenBank/DDBJ databases">
        <title>Sorghum-associated microbial communities from plants grown in Nebraska, USA.</title>
        <authorList>
            <person name="Schachtman D."/>
        </authorList>
    </citation>
    <scope>NUCLEOTIDE SEQUENCE</scope>
    <source>
        <strain evidence="1">BE80</strain>
    </source>
</reference>
<dbReference type="RefSeq" id="WP_310143640.1">
    <property type="nucleotide sequence ID" value="NZ_JAVDTR010000014.1"/>
</dbReference>
<dbReference type="Proteomes" id="UP001254832">
    <property type="component" value="Unassembled WGS sequence"/>
</dbReference>
<gene>
    <name evidence="1" type="ORF">J2W91_004459</name>
</gene>
<sequence>MKGVGVCASYAFGQNDLEVTSISEYKTKAETELIKGETSVILRFASPVDSDELMTAAGEVLAAVDETLLNTAQLATLGSYAILESKPEQK</sequence>
<organism evidence="1 2">
    <name type="scientific">Paenibacillus amylolyticus</name>
    <dbReference type="NCBI Taxonomy" id="1451"/>
    <lineage>
        <taxon>Bacteria</taxon>
        <taxon>Bacillati</taxon>
        <taxon>Bacillota</taxon>
        <taxon>Bacilli</taxon>
        <taxon>Bacillales</taxon>
        <taxon>Paenibacillaceae</taxon>
        <taxon>Paenibacillus</taxon>
    </lineage>
</organism>
<protein>
    <submittedName>
        <fullName evidence="1">Uncharacterized protein</fullName>
    </submittedName>
</protein>